<proteinExistence type="predicted"/>
<protein>
    <submittedName>
        <fullName evidence="2">Unannotated protein</fullName>
    </submittedName>
</protein>
<sequence>MDDLKRFRDGLRSRPPSIDLGLDVAAWRTPETTACDTPSITLSVTLPVKPSVTITSALPEAMSLPSTLPTHSMCGWPASRSRRRRWTSTTSAVPFVGSSPFESSATRGRRTPRTVRASAAPMKPNCTR</sequence>
<accession>A0A6J7KBW0</accession>
<evidence type="ECO:0000256" key="1">
    <source>
        <dbReference type="SAM" id="MobiDB-lite"/>
    </source>
</evidence>
<dbReference type="AlphaFoldDB" id="A0A6J7KBW0"/>
<reference evidence="2" key="1">
    <citation type="submission" date="2020-05" db="EMBL/GenBank/DDBJ databases">
        <authorList>
            <person name="Chiriac C."/>
            <person name="Salcher M."/>
            <person name="Ghai R."/>
            <person name="Kavagutti S V."/>
        </authorList>
    </citation>
    <scope>NUCLEOTIDE SEQUENCE</scope>
</reference>
<dbReference type="EMBL" id="CAFBMK010000366">
    <property type="protein sequence ID" value="CAB4953055.1"/>
    <property type="molecule type" value="Genomic_DNA"/>
</dbReference>
<evidence type="ECO:0000313" key="2">
    <source>
        <dbReference type="EMBL" id="CAB4953055.1"/>
    </source>
</evidence>
<name>A0A6J7KBW0_9ZZZZ</name>
<gene>
    <name evidence="2" type="ORF">UFOPK3564_03599</name>
</gene>
<organism evidence="2">
    <name type="scientific">freshwater metagenome</name>
    <dbReference type="NCBI Taxonomy" id="449393"/>
    <lineage>
        <taxon>unclassified sequences</taxon>
        <taxon>metagenomes</taxon>
        <taxon>ecological metagenomes</taxon>
    </lineage>
</organism>
<feature type="region of interest" description="Disordered" evidence="1">
    <location>
        <begin position="63"/>
        <end position="128"/>
    </location>
</feature>